<dbReference type="PIRSF" id="PIRSF006324">
    <property type="entry name" value="LeuE"/>
    <property type="match status" value="1"/>
</dbReference>
<evidence type="ECO:0000313" key="7">
    <source>
        <dbReference type="EMBL" id="MDR6235613.1"/>
    </source>
</evidence>
<keyword evidence="3 6" id="KW-0812">Transmembrane</keyword>
<dbReference type="EMBL" id="JAVJAF010000001">
    <property type="protein sequence ID" value="MDR6235613.1"/>
    <property type="molecule type" value="Genomic_DNA"/>
</dbReference>
<keyword evidence="2" id="KW-1003">Cell membrane</keyword>
<feature type="transmembrane region" description="Helical" evidence="6">
    <location>
        <begin position="110"/>
        <end position="136"/>
    </location>
</feature>
<evidence type="ECO:0000256" key="4">
    <source>
        <dbReference type="ARBA" id="ARBA00022989"/>
    </source>
</evidence>
<sequence>MTEMLAVITITLLAVISPGADFALVSRNSLLLSRRAGLWTAVGIGLGTWIHLGGVLLGLGVVLQRTPWLFTTLKLCGAGYLLWLGVGMLRGAGAHAIREVEARPISSRAALRMGLLSNALNPKTTMFILSLFLQVIEPTTPWAVQLGYGLFISGVHVAWFALVALGFSEVRIRARVLSLRPWLERLSGGVLVGFGLLLMREGR</sequence>
<comment type="subcellular location">
    <subcellularLocation>
        <location evidence="1">Cell membrane</location>
        <topology evidence="1">Multi-pass membrane protein</topology>
    </subcellularLocation>
</comment>
<reference evidence="7" key="1">
    <citation type="submission" date="2023-08" db="EMBL/GenBank/DDBJ databases">
        <title>Functional and genomic diversity of the sorghum phyllosphere microbiome.</title>
        <authorList>
            <person name="Shade A."/>
        </authorList>
    </citation>
    <scope>NUCLEOTIDE SEQUENCE</scope>
    <source>
        <strain evidence="7">SORGH_AS_0201</strain>
    </source>
</reference>
<name>A0AAJ2BZV8_9PSED</name>
<dbReference type="Pfam" id="PF01810">
    <property type="entry name" value="LysE"/>
    <property type="match status" value="1"/>
</dbReference>
<accession>A0AAJ2BZV8</accession>
<dbReference type="GO" id="GO:0015171">
    <property type="term" value="F:amino acid transmembrane transporter activity"/>
    <property type="evidence" value="ECO:0007669"/>
    <property type="project" value="TreeGrafter"/>
</dbReference>
<feature type="transmembrane region" description="Helical" evidence="6">
    <location>
        <begin position="6"/>
        <end position="25"/>
    </location>
</feature>
<evidence type="ECO:0000256" key="3">
    <source>
        <dbReference type="ARBA" id="ARBA00022692"/>
    </source>
</evidence>
<feature type="transmembrane region" description="Helical" evidence="6">
    <location>
        <begin position="37"/>
        <end position="62"/>
    </location>
</feature>
<feature type="transmembrane region" description="Helical" evidence="6">
    <location>
        <begin position="148"/>
        <end position="170"/>
    </location>
</feature>
<organism evidence="7 8">
    <name type="scientific">Pseudomonas oryzihabitans</name>
    <dbReference type="NCBI Taxonomy" id="47885"/>
    <lineage>
        <taxon>Bacteria</taxon>
        <taxon>Pseudomonadati</taxon>
        <taxon>Pseudomonadota</taxon>
        <taxon>Gammaproteobacteria</taxon>
        <taxon>Pseudomonadales</taxon>
        <taxon>Pseudomonadaceae</taxon>
        <taxon>Pseudomonas</taxon>
    </lineage>
</organism>
<evidence type="ECO:0000256" key="5">
    <source>
        <dbReference type="ARBA" id="ARBA00023136"/>
    </source>
</evidence>
<dbReference type="PANTHER" id="PTHR30086:SF21">
    <property type="entry name" value="TRANSPORT PROTEIN"/>
    <property type="match status" value="1"/>
</dbReference>
<evidence type="ECO:0000256" key="6">
    <source>
        <dbReference type="SAM" id="Phobius"/>
    </source>
</evidence>
<comment type="caution">
    <text evidence="7">The sequence shown here is derived from an EMBL/GenBank/DDBJ whole genome shotgun (WGS) entry which is preliminary data.</text>
</comment>
<keyword evidence="4 6" id="KW-1133">Transmembrane helix</keyword>
<dbReference type="PANTHER" id="PTHR30086">
    <property type="entry name" value="ARGININE EXPORTER PROTEIN ARGO"/>
    <property type="match status" value="1"/>
</dbReference>
<evidence type="ECO:0000256" key="2">
    <source>
        <dbReference type="ARBA" id="ARBA00022475"/>
    </source>
</evidence>
<evidence type="ECO:0000313" key="8">
    <source>
        <dbReference type="Proteomes" id="UP001268036"/>
    </source>
</evidence>
<gene>
    <name evidence="7" type="ORF">QE440_003354</name>
</gene>
<keyword evidence="5 6" id="KW-0472">Membrane</keyword>
<dbReference type="GO" id="GO:0005886">
    <property type="term" value="C:plasma membrane"/>
    <property type="evidence" value="ECO:0007669"/>
    <property type="project" value="UniProtKB-SubCell"/>
</dbReference>
<protein>
    <submittedName>
        <fullName evidence="7">RhtB (Resistance to homoserine/threonine) family protein</fullName>
    </submittedName>
</protein>
<dbReference type="InterPro" id="IPR001123">
    <property type="entry name" value="LeuE-type"/>
</dbReference>
<feature type="transmembrane region" description="Helical" evidence="6">
    <location>
        <begin position="68"/>
        <end position="89"/>
    </location>
</feature>
<evidence type="ECO:0000256" key="1">
    <source>
        <dbReference type="ARBA" id="ARBA00004651"/>
    </source>
</evidence>
<proteinExistence type="predicted"/>
<dbReference type="AlphaFoldDB" id="A0AAJ2BZV8"/>
<dbReference type="Proteomes" id="UP001268036">
    <property type="component" value="Unassembled WGS sequence"/>
</dbReference>
<dbReference type="RefSeq" id="WP_309760408.1">
    <property type="nucleotide sequence ID" value="NZ_JAVJAF010000001.1"/>
</dbReference>